<evidence type="ECO:0000256" key="10">
    <source>
        <dbReference type="NCBIfam" id="TIGR00550"/>
    </source>
</evidence>
<evidence type="ECO:0000256" key="5">
    <source>
        <dbReference type="ARBA" id="ARBA00022642"/>
    </source>
</evidence>
<dbReference type="PANTHER" id="PTHR30573:SF0">
    <property type="entry name" value="QUINOLINATE SYNTHASE, CHLOROPLASTIC"/>
    <property type="match status" value="1"/>
</dbReference>
<dbReference type="SUPFAM" id="SSF142754">
    <property type="entry name" value="NadA-like"/>
    <property type="match status" value="1"/>
</dbReference>
<reference evidence="11" key="1">
    <citation type="journal article" date="2014" name="Int. J. Syst. Evol. Microbiol.">
        <title>Complete genome of a new Firmicutes species belonging to the dominant human colonic microbiota ('Ruminococcus bicirculans') reveals two chromosomes and a selective capacity to utilize plant glucans.</title>
        <authorList>
            <consortium name="NISC Comparative Sequencing Program"/>
            <person name="Wegmann U."/>
            <person name="Louis P."/>
            <person name="Goesmann A."/>
            <person name="Henrissat B."/>
            <person name="Duncan S.H."/>
            <person name="Flint H.J."/>
        </authorList>
    </citation>
    <scope>NUCLEOTIDE SEQUENCE</scope>
    <source>
        <strain evidence="11">NBRC 108216</strain>
    </source>
</reference>
<evidence type="ECO:0000256" key="9">
    <source>
        <dbReference type="ARBA" id="ARBA00023014"/>
    </source>
</evidence>
<evidence type="ECO:0000313" key="12">
    <source>
        <dbReference type="Proteomes" id="UP001161390"/>
    </source>
</evidence>
<dbReference type="RefSeq" id="WP_284374313.1">
    <property type="nucleotide sequence ID" value="NZ_BSNJ01000009.1"/>
</dbReference>
<accession>A0ABQ5V3H2</accession>
<dbReference type="InterPro" id="IPR003473">
    <property type="entry name" value="NadA"/>
</dbReference>
<evidence type="ECO:0000256" key="2">
    <source>
        <dbReference type="ARBA" id="ARBA00005065"/>
    </source>
</evidence>
<dbReference type="NCBIfam" id="TIGR00550">
    <property type="entry name" value="nadA"/>
    <property type="match status" value="1"/>
</dbReference>
<keyword evidence="9" id="KW-0411">Iron-sulfur</keyword>
<dbReference type="EC" id="2.5.1.72" evidence="3 10"/>
<evidence type="ECO:0000256" key="1">
    <source>
        <dbReference type="ARBA" id="ARBA00001966"/>
    </source>
</evidence>
<evidence type="ECO:0000256" key="3">
    <source>
        <dbReference type="ARBA" id="ARBA00012669"/>
    </source>
</evidence>
<dbReference type="InterPro" id="IPR036094">
    <property type="entry name" value="NadA_sf"/>
</dbReference>
<keyword evidence="12" id="KW-1185">Reference proteome</keyword>
<protein>
    <recommendedName>
        <fullName evidence="3 10">Quinolinate synthase</fullName>
        <ecNumber evidence="3 10">2.5.1.72</ecNumber>
    </recommendedName>
</protein>
<dbReference type="Proteomes" id="UP001161390">
    <property type="component" value="Unassembled WGS sequence"/>
</dbReference>
<keyword evidence="4" id="KW-0004">4Fe-4S</keyword>
<keyword evidence="6" id="KW-0808">Transferase</keyword>
<sequence length="390" mass="43074">MGKELLNWEHGNWIGQTLEVPNGVCAVPGKDLDGYPKDLPYTDEVKAATDHLYEQVSDFIPEFEWPAYAPLVHAINTLKTQKNAVVLAHNYMTPDIFALVGDYRGDSLGLAIEATKTEADMIIQGGVHFMAETSKILCPDKRVFIPSMRAGCSLASSITGEDVRLIKQRYPGLPVVTYVNTSADVKAESDICCTSSNAVAIVEHIAAEWGVDKVIMLPDEFLAKNVARQTGIEIIAWHGRCEVHARFSAEDVRDMRAANPGVVVLAHPECPPEVVAESDFTGSTKAMSDYVGDRNPAKVILLTECSMSDNVAMANPTVDFVRPCNLCPHMKRITLENLYECLRDETNEVLVPEPMRAQAYEAVMRMINVSFPKEKGYFDPDSPIKDIQVI</sequence>
<dbReference type="NCBIfam" id="NF006878">
    <property type="entry name" value="PRK09375.1-2"/>
    <property type="match status" value="1"/>
</dbReference>
<dbReference type="PANTHER" id="PTHR30573">
    <property type="entry name" value="QUINOLINATE SYNTHETASE A"/>
    <property type="match status" value="1"/>
</dbReference>
<dbReference type="Pfam" id="PF02445">
    <property type="entry name" value="NadA"/>
    <property type="match status" value="1"/>
</dbReference>
<keyword evidence="8" id="KW-0408">Iron</keyword>
<keyword evidence="5" id="KW-0662">Pyridine nucleotide biosynthesis</keyword>
<organism evidence="11 12">
    <name type="scientific">Algimonas porphyrae</name>
    <dbReference type="NCBI Taxonomy" id="1128113"/>
    <lineage>
        <taxon>Bacteria</taxon>
        <taxon>Pseudomonadati</taxon>
        <taxon>Pseudomonadota</taxon>
        <taxon>Alphaproteobacteria</taxon>
        <taxon>Maricaulales</taxon>
        <taxon>Robiginitomaculaceae</taxon>
        <taxon>Algimonas</taxon>
    </lineage>
</organism>
<name>A0ABQ5V3H2_9PROT</name>
<proteinExistence type="predicted"/>
<comment type="cofactor">
    <cofactor evidence="1">
        <name>[4Fe-4S] cluster</name>
        <dbReference type="ChEBI" id="CHEBI:49883"/>
    </cofactor>
</comment>
<evidence type="ECO:0000256" key="7">
    <source>
        <dbReference type="ARBA" id="ARBA00022723"/>
    </source>
</evidence>
<comment type="pathway">
    <text evidence="2">Cofactor biosynthesis; NAD(+) biosynthesis; quinolinate from iminoaspartate: step 1/1.</text>
</comment>
<dbReference type="NCBIfam" id="NF006879">
    <property type="entry name" value="PRK09375.1-4"/>
    <property type="match status" value="1"/>
</dbReference>
<dbReference type="EMBL" id="BSNJ01000009">
    <property type="protein sequence ID" value="GLQ22076.1"/>
    <property type="molecule type" value="Genomic_DNA"/>
</dbReference>
<dbReference type="Gene3D" id="3.40.50.10800">
    <property type="entry name" value="NadA-like"/>
    <property type="match status" value="3"/>
</dbReference>
<comment type="caution">
    <text evidence="11">The sequence shown here is derived from an EMBL/GenBank/DDBJ whole genome shotgun (WGS) entry which is preliminary data.</text>
</comment>
<gene>
    <name evidence="11" type="primary">nadA</name>
    <name evidence="11" type="ORF">GCM10007854_30310</name>
</gene>
<evidence type="ECO:0000256" key="8">
    <source>
        <dbReference type="ARBA" id="ARBA00023004"/>
    </source>
</evidence>
<evidence type="ECO:0000313" key="11">
    <source>
        <dbReference type="EMBL" id="GLQ22076.1"/>
    </source>
</evidence>
<evidence type="ECO:0000256" key="4">
    <source>
        <dbReference type="ARBA" id="ARBA00022485"/>
    </source>
</evidence>
<keyword evidence="7" id="KW-0479">Metal-binding</keyword>
<evidence type="ECO:0000256" key="6">
    <source>
        <dbReference type="ARBA" id="ARBA00022679"/>
    </source>
</evidence>
<reference evidence="11" key="2">
    <citation type="submission" date="2023-01" db="EMBL/GenBank/DDBJ databases">
        <title>Draft genome sequence of Algimonas porphyrae strain NBRC 108216.</title>
        <authorList>
            <person name="Sun Q."/>
            <person name="Mori K."/>
        </authorList>
    </citation>
    <scope>NUCLEOTIDE SEQUENCE</scope>
    <source>
        <strain evidence="11">NBRC 108216</strain>
    </source>
</reference>